<comment type="caution">
    <text evidence="2">The sequence shown here is derived from an EMBL/GenBank/DDBJ whole genome shotgun (WGS) entry which is preliminary data.</text>
</comment>
<keyword evidence="1" id="KW-0812">Transmembrane</keyword>
<proteinExistence type="predicted"/>
<organism evidence="2 3">
    <name type="scientific">Ceratitis capitata</name>
    <name type="common">Mediterranean fruit fly</name>
    <name type="synonym">Tephritis capitata</name>
    <dbReference type="NCBI Taxonomy" id="7213"/>
    <lineage>
        <taxon>Eukaryota</taxon>
        <taxon>Metazoa</taxon>
        <taxon>Ecdysozoa</taxon>
        <taxon>Arthropoda</taxon>
        <taxon>Hexapoda</taxon>
        <taxon>Insecta</taxon>
        <taxon>Pterygota</taxon>
        <taxon>Neoptera</taxon>
        <taxon>Endopterygota</taxon>
        <taxon>Diptera</taxon>
        <taxon>Brachycera</taxon>
        <taxon>Muscomorpha</taxon>
        <taxon>Tephritoidea</taxon>
        <taxon>Tephritidae</taxon>
        <taxon>Ceratitis</taxon>
        <taxon>Ceratitis</taxon>
    </lineage>
</organism>
<sequence>MSKSAKHQQCNCRCKWSRMRGVGRSSRRVARCLADDRLAARSVSPIDQSNCNAIEGKTKRQQQIRQQQQMNQCRNEQRVDHSEWWLRLLQVAYAASVALAFGTTAAASN</sequence>
<accession>A0A811UD05</accession>
<evidence type="ECO:0000256" key="1">
    <source>
        <dbReference type="SAM" id="Phobius"/>
    </source>
</evidence>
<name>A0A811UD05_CERCA</name>
<dbReference type="EMBL" id="CAJHJT010000001">
    <property type="protein sequence ID" value="CAD6995807.1"/>
    <property type="molecule type" value="Genomic_DNA"/>
</dbReference>
<evidence type="ECO:0000313" key="2">
    <source>
        <dbReference type="EMBL" id="CAD6995807.1"/>
    </source>
</evidence>
<feature type="transmembrane region" description="Helical" evidence="1">
    <location>
        <begin position="84"/>
        <end position="107"/>
    </location>
</feature>
<reference evidence="2" key="1">
    <citation type="submission" date="2020-11" db="EMBL/GenBank/DDBJ databases">
        <authorList>
            <person name="Whitehead M."/>
        </authorList>
    </citation>
    <scope>NUCLEOTIDE SEQUENCE</scope>
    <source>
        <strain evidence="2">EGII</strain>
    </source>
</reference>
<keyword evidence="1" id="KW-1133">Transmembrane helix</keyword>
<protein>
    <submittedName>
        <fullName evidence="2">(Mediterranean fruit fly) hypothetical protein</fullName>
    </submittedName>
</protein>
<gene>
    <name evidence="2" type="ORF">CCAP1982_LOCUS4511</name>
</gene>
<evidence type="ECO:0000313" key="3">
    <source>
        <dbReference type="Proteomes" id="UP000606786"/>
    </source>
</evidence>
<keyword evidence="1" id="KW-0472">Membrane</keyword>
<dbReference type="AlphaFoldDB" id="A0A811UD05"/>
<keyword evidence="3" id="KW-1185">Reference proteome</keyword>
<dbReference type="Proteomes" id="UP000606786">
    <property type="component" value="Unassembled WGS sequence"/>
</dbReference>